<dbReference type="InterPro" id="IPR013094">
    <property type="entry name" value="AB_hydrolase_3"/>
</dbReference>
<dbReference type="InterPro" id="IPR029058">
    <property type="entry name" value="AB_hydrolase_fold"/>
</dbReference>
<evidence type="ECO:0000256" key="1">
    <source>
        <dbReference type="ARBA" id="ARBA00022801"/>
    </source>
</evidence>
<dbReference type="SUPFAM" id="SSF53474">
    <property type="entry name" value="alpha/beta-Hydrolases"/>
    <property type="match status" value="1"/>
</dbReference>
<organism evidence="2">
    <name type="scientific">Streptococcus pneumoniae</name>
    <dbReference type="NCBI Taxonomy" id="1313"/>
    <lineage>
        <taxon>Bacteria</taxon>
        <taxon>Bacillati</taxon>
        <taxon>Bacillota</taxon>
        <taxon>Bacilli</taxon>
        <taxon>Lactobacillales</taxon>
        <taxon>Streptococcaceae</taxon>
        <taxon>Streptococcus</taxon>
    </lineage>
</organism>
<dbReference type="InterPro" id="IPR050300">
    <property type="entry name" value="GDXG_lipolytic_enzyme"/>
</dbReference>
<dbReference type="PANTHER" id="PTHR48081">
    <property type="entry name" value="AB HYDROLASE SUPERFAMILY PROTEIN C4A8.06C"/>
    <property type="match status" value="1"/>
</dbReference>
<protein>
    <submittedName>
        <fullName evidence="2">Esterase</fullName>
    </submittedName>
</protein>
<evidence type="ECO:0000313" key="2">
    <source>
        <dbReference type="EMBL" id="VNQ72896.1"/>
    </source>
</evidence>
<name>A0A4G5QKI8_STREE</name>
<sequence length="306" mass="34605">MKVQTYTLNDTAHVTAYILDSQISYGVHRKRPAMIICPGGGYLTLATKEGEAVATSFLSQGYHCFVLRYSTYHLERVTSLEETPIINPKARYPQPILELMQTMLLLHEHAQEWHLDDDNIFVTGFSAGGHLAASLGVHWDNPDFHQILEQDFEPEDLKPKGLVLAYPLLEGHGGDYIAKNTPKEHLIAHQLADMTDFFFQTQEPSQVQKEAVSILPFINEKTPPTFLWITGQDKIVDPRACLLYAMKMQELGLDCECHLFNNGPHGLARADKVYAKSSTEVNRPVAVWMDMALTWLDAQMEERNGH</sequence>
<accession>A0A4G5QKI8</accession>
<dbReference type="RefSeq" id="WP_130883740.1">
    <property type="nucleotide sequence ID" value="NZ_LR216041.1"/>
</dbReference>
<dbReference type="GO" id="GO:0016787">
    <property type="term" value="F:hydrolase activity"/>
    <property type="evidence" value="ECO:0007669"/>
    <property type="project" value="UniProtKB-KW"/>
</dbReference>
<dbReference type="PANTHER" id="PTHR48081:SF6">
    <property type="entry name" value="PEPTIDASE S9 PROLYL OLIGOPEPTIDASE CATALYTIC DOMAIN-CONTAINING PROTEIN"/>
    <property type="match status" value="1"/>
</dbReference>
<proteinExistence type="predicted"/>
<keyword evidence="1" id="KW-0378">Hydrolase</keyword>
<dbReference type="Pfam" id="PF07859">
    <property type="entry name" value="Abhydrolase_3"/>
    <property type="match status" value="1"/>
</dbReference>
<reference evidence="2" key="1">
    <citation type="submission" date="2019-04" db="EMBL/GenBank/DDBJ databases">
        <authorList>
            <consortium name="Pathogen Informatics"/>
        </authorList>
    </citation>
    <scope>NUCLEOTIDE SEQUENCE</scope>
    <source>
        <strain evidence="2">GPSC79</strain>
    </source>
</reference>
<dbReference type="EMBL" id="CAATIP010000004">
    <property type="protein sequence ID" value="VNQ72896.1"/>
    <property type="molecule type" value="Genomic_DNA"/>
</dbReference>
<dbReference type="Gene3D" id="3.40.50.1820">
    <property type="entry name" value="alpha/beta hydrolase"/>
    <property type="match status" value="1"/>
</dbReference>
<dbReference type="AlphaFoldDB" id="A0A4G5QKI8"/>
<gene>
    <name evidence="2" type="ORF">SAMEA2658751_00602</name>
</gene>